<gene>
    <name evidence="2" type="ORF">AV656_11415</name>
</gene>
<sequence>MGERGVRVLTKTGIAFIGSLLITFAGMLRLLTESLSATTLFVACLFVVTGLIGIISNGVKLMKPDRAHES</sequence>
<dbReference type="AlphaFoldDB" id="A0A163EU15"/>
<feature type="transmembrane region" description="Helical" evidence="1">
    <location>
        <begin position="12"/>
        <end position="31"/>
    </location>
</feature>
<keyword evidence="1" id="KW-0472">Membrane</keyword>
<dbReference type="Proteomes" id="UP000076490">
    <property type="component" value="Unassembled WGS sequence"/>
</dbReference>
<evidence type="ECO:0000313" key="3">
    <source>
        <dbReference type="Proteomes" id="UP000076490"/>
    </source>
</evidence>
<keyword evidence="1" id="KW-1133">Transmembrane helix</keyword>
<feature type="transmembrane region" description="Helical" evidence="1">
    <location>
        <begin position="37"/>
        <end position="56"/>
    </location>
</feature>
<dbReference type="EMBL" id="LQNT01000011">
    <property type="protein sequence ID" value="KZE37181.1"/>
    <property type="molecule type" value="Genomic_DNA"/>
</dbReference>
<name>A0A163EU15_9BACL</name>
<evidence type="ECO:0000313" key="2">
    <source>
        <dbReference type="EMBL" id="KZE37181.1"/>
    </source>
</evidence>
<reference evidence="2 3" key="1">
    <citation type="submission" date="2016-01" db="EMBL/GenBank/DDBJ databases">
        <title>Whole genome sequencing of Bhargavaea cecembensis T14.</title>
        <authorList>
            <person name="Hong K.W."/>
        </authorList>
    </citation>
    <scope>NUCLEOTIDE SEQUENCE [LARGE SCALE GENOMIC DNA]</scope>
    <source>
        <strain evidence="2 3">T14</strain>
    </source>
</reference>
<keyword evidence="1" id="KW-0812">Transmembrane</keyword>
<proteinExistence type="predicted"/>
<comment type="caution">
    <text evidence="2">The sequence shown here is derived from an EMBL/GenBank/DDBJ whole genome shotgun (WGS) entry which is preliminary data.</text>
</comment>
<protein>
    <submittedName>
        <fullName evidence="2">Uncharacterized protein</fullName>
    </submittedName>
</protein>
<accession>A0A163EU15</accession>
<organism evidence="2 3">
    <name type="scientific">Bhargavaea cecembensis</name>
    <dbReference type="NCBI Taxonomy" id="394098"/>
    <lineage>
        <taxon>Bacteria</taxon>
        <taxon>Bacillati</taxon>
        <taxon>Bacillota</taxon>
        <taxon>Bacilli</taxon>
        <taxon>Bacillales</taxon>
        <taxon>Caryophanaceae</taxon>
        <taxon>Bhargavaea</taxon>
    </lineage>
</organism>
<evidence type="ECO:0000256" key="1">
    <source>
        <dbReference type="SAM" id="Phobius"/>
    </source>
</evidence>